<feature type="compositionally biased region" description="Basic and acidic residues" evidence="1">
    <location>
        <begin position="117"/>
        <end position="130"/>
    </location>
</feature>
<evidence type="ECO:0000256" key="1">
    <source>
        <dbReference type="SAM" id="MobiDB-lite"/>
    </source>
</evidence>
<organism evidence="2 3">
    <name type="scientific">Piloderma croceum (strain F 1598)</name>
    <dbReference type="NCBI Taxonomy" id="765440"/>
    <lineage>
        <taxon>Eukaryota</taxon>
        <taxon>Fungi</taxon>
        <taxon>Dikarya</taxon>
        <taxon>Basidiomycota</taxon>
        <taxon>Agaricomycotina</taxon>
        <taxon>Agaricomycetes</taxon>
        <taxon>Agaricomycetidae</taxon>
        <taxon>Atheliales</taxon>
        <taxon>Atheliaceae</taxon>
        <taxon>Piloderma</taxon>
    </lineage>
</organism>
<accession>A0A0C3BEA8</accession>
<reference evidence="2 3" key="1">
    <citation type="submission" date="2014-04" db="EMBL/GenBank/DDBJ databases">
        <authorList>
            <consortium name="DOE Joint Genome Institute"/>
            <person name="Kuo A."/>
            <person name="Tarkka M."/>
            <person name="Buscot F."/>
            <person name="Kohler A."/>
            <person name="Nagy L.G."/>
            <person name="Floudas D."/>
            <person name="Copeland A."/>
            <person name="Barry K.W."/>
            <person name="Cichocki N."/>
            <person name="Veneault-Fourrey C."/>
            <person name="LaButti K."/>
            <person name="Lindquist E.A."/>
            <person name="Lipzen A."/>
            <person name="Lundell T."/>
            <person name="Morin E."/>
            <person name="Murat C."/>
            <person name="Sun H."/>
            <person name="Tunlid A."/>
            <person name="Henrissat B."/>
            <person name="Grigoriev I.V."/>
            <person name="Hibbett D.S."/>
            <person name="Martin F."/>
            <person name="Nordberg H.P."/>
            <person name="Cantor M.N."/>
            <person name="Hua S.X."/>
        </authorList>
    </citation>
    <scope>NUCLEOTIDE SEQUENCE [LARGE SCALE GENOMIC DNA]</scope>
    <source>
        <strain evidence="2 3">F 1598</strain>
    </source>
</reference>
<keyword evidence="3" id="KW-1185">Reference proteome</keyword>
<gene>
    <name evidence="2" type="ORF">PILCRDRAFT_818221</name>
</gene>
<dbReference type="EMBL" id="KN832987">
    <property type="protein sequence ID" value="KIM84638.1"/>
    <property type="molecule type" value="Genomic_DNA"/>
</dbReference>
<dbReference type="HOGENOM" id="CLU_427063_0_0_1"/>
<name>A0A0C3BEA8_PILCF</name>
<dbReference type="Proteomes" id="UP000054166">
    <property type="component" value="Unassembled WGS sequence"/>
</dbReference>
<dbReference type="InParanoid" id="A0A0C3BEA8"/>
<feature type="compositionally biased region" description="Low complexity" evidence="1">
    <location>
        <begin position="198"/>
        <end position="211"/>
    </location>
</feature>
<feature type="region of interest" description="Disordered" evidence="1">
    <location>
        <begin position="117"/>
        <end position="217"/>
    </location>
</feature>
<feature type="compositionally biased region" description="Low complexity" evidence="1">
    <location>
        <begin position="138"/>
        <end position="164"/>
    </location>
</feature>
<dbReference type="OrthoDB" id="2649166at2759"/>
<dbReference type="AlphaFoldDB" id="A0A0C3BEA8"/>
<reference evidence="3" key="2">
    <citation type="submission" date="2015-01" db="EMBL/GenBank/DDBJ databases">
        <title>Evolutionary Origins and Diversification of the Mycorrhizal Mutualists.</title>
        <authorList>
            <consortium name="DOE Joint Genome Institute"/>
            <consortium name="Mycorrhizal Genomics Consortium"/>
            <person name="Kohler A."/>
            <person name="Kuo A."/>
            <person name="Nagy L.G."/>
            <person name="Floudas D."/>
            <person name="Copeland A."/>
            <person name="Barry K.W."/>
            <person name="Cichocki N."/>
            <person name="Veneault-Fourrey C."/>
            <person name="LaButti K."/>
            <person name="Lindquist E.A."/>
            <person name="Lipzen A."/>
            <person name="Lundell T."/>
            <person name="Morin E."/>
            <person name="Murat C."/>
            <person name="Riley R."/>
            <person name="Ohm R."/>
            <person name="Sun H."/>
            <person name="Tunlid A."/>
            <person name="Henrissat B."/>
            <person name="Grigoriev I.V."/>
            <person name="Hibbett D.S."/>
            <person name="Martin F."/>
        </authorList>
    </citation>
    <scope>NUCLEOTIDE SEQUENCE [LARGE SCALE GENOMIC DNA]</scope>
    <source>
        <strain evidence="3">F 1598</strain>
    </source>
</reference>
<protein>
    <submittedName>
        <fullName evidence="2">Uncharacterized protein</fullName>
    </submittedName>
</protein>
<sequence length="641" mass="70946">MNGDFWPPHIPASNQDEELHLDDMDIHDYAEAQENLSHASHGLTDALHRLQQLRNSLAELTDRLPHDPQVHSSNQGVGPAHAAIVLSDPTALESNVVPDMDRLRSTIPSTIMERLEEYETDSRRHSESIGRRFASGTLRSPVSQQSSNSQLLSSSTQTTASRTRPTYRAPPFPDLVLPARPGWAPRRRDTNPDDSSTALGRRVAARAAAGRPSSSENHIPQLDQIFLSRTTEIARDLETAVNRLASHRAARLERRTNETLRNATSDNHNGTAPAIEGRVRGHIGDQIPNRPTNNTSARAYNYGQISELIRTVSSEPEDAAPSNSNVSTVTTTLGPRSRRLFREDPDRLLSGSAGTAAERARDADNRNYLVRRRLNADGDEHVHNIHLMDWDDDSDDPMEWLMPPLTSHAHNHLDARILPSRVLRNMSTLSPSVRSYRGSGPPRGHGPSQGADYIVDDIMHESTSPEMPRRRRGWARLDADGNEVTTEAEDEIERAHTRSRVRALAQVRASASSATQTLSPIELGAARRETLVPMTRTSITHAWNDEDGVTARVRINRPRQMALPPFTPDAIYLDGIPSESPISSHSDSRVGPIHGSRGCLDTLVVDPLPMPLVEMISCPPTLHKPYPKIVNVHKYADLAGR</sequence>
<proteinExistence type="predicted"/>
<evidence type="ECO:0000313" key="2">
    <source>
        <dbReference type="EMBL" id="KIM84638.1"/>
    </source>
</evidence>
<evidence type="ECO:0000313" key="3">
    <source>
        <dbReference type="Proteomes" id="UP000054166"/>
    </source>
</evidence>